<feature type="domain" description="Flagellin N-terminal" evidence="4">
    <location>
        <begin position="5"/>
        <end position="140"/>
    </location>
</feature>
<comment type="similarity">
    <text evidence="2">Belongs to the bacterial flagellin family.</text>
</comment>
<dbReference type="Gene3D" id="1.20.1330.10">
    <property type="entry name" value="f41 fragment of flagellin, N-terminal domain"/>
    <property type="match status" value="1"/>
</dbReference>
<dbReference type="AlphaFoldDB" id="A0A1T4LF94"/>
<dbReference type="InterPro" id="IPR013384">
    <property type="entry name" value="Flagell_FlgL"/>
</dbReference>
<keyword evidence="3" id="KW-0975">Bacterial flagellum</keyword>
<dbReference type="RefSeq" id="WP_087678402.1">
    <property type="nucleotide sequence ID" value="NZ_FUWV01000004.1"/>
</dbReference>
<evidence type="ECO:0000313" key="7">
    <source>
        <dbReference type="Proteomes" id="UP000196365"/>
    </source>
</evidence>
<dbReference type="EMBL" id="FUWV01000004">
    <property type="protein sequence ID" value="SJZ53296.1"/>
    <property type="molecule type" value="Genomic_DNA"/>
</dbReference>
<dbReference type="GO" id="GO:0009424">
    <property type="term" value="C:bacterial-type flagellum hook"/>
    <property type="evidence" value="ECO:0007669"/>
    <property type="project" value="InterPro"/>
</dbReference>
<gene>
    <name evidence="6" type="ORF">SAMN02745973_00928</name>
</gene>
<dbReference type="Proteomes" id="UP000196365">
    <property type="component" value="Unassembled WGS sequence"/>
</dbReference>
<reference evidence="6 7" key="1">
    <citation type="submission" date="2017-02" db="EMBL/GenBank/DDBJ databases">
        <authorList>
            <person name="Peterson S.W."/>
        </authorList>
    </citation>
    <scope>NUCLEOTIDE SEQUENCE [LARGE SCALE GENOMIC DNA]</scope>
    <source>
        <strain evidence="6 7">DSM 15102</strain>
    </source>
</reference>
<accession>A0A1T4LF94</accession>
<evidence type="ECO:0000259" key="5">
    <source>
        <dbReference type="Pfam" id="PF00700"/>
    </source>
</evidence>
<evidence type="ECO:0000256" key="3">
    <source>
        <dbReference type="ARBA" id="ARBA00023143"/>
    </source>
</evidence>
<feature type="domain" description="Flagellin C-terminal" evidence="5">
    <location>
        <begin position="220"/>
        <end position="302"/>
    </location>
</feature>
<dbReference type="InterPro" id="IPR001492">
    <property type="entry name" value="Flagellin"/>
</dbReference>
<dbReference type="InterPro" id="IPR046358">
    <property type="entry name" value="Flagellin_C"/>
</dbReference>
<evidence type="ECO:0000313" key="6">
    <source>
        <dbReference type="EMBL" id="SJZ53296.1"/>
    </source>
</evidence>
<keyword evidence="6" id="KW-0966">Cell projection</keyword>
<keyword evidence="7" id="KW-1185">Reference proteome</keyword>
<dbReference type="InterPro" id="IPR001029">
    <property type="entry name" value="Flagellin_N"/>
</dbReference>
<dbReference type="OrthoDB" id="9758307at2"/>
<dbReference type="NCBIfam" id="TIGR02550">
    <property type="entry name" value="flagell_flgL"/>
    <property type="match status" value="1"/>
</dbReference>
<evidence type="ECO:0000259" key="4">
    <source>
        <dbReference type="Pfam" id="PF00669"/>
    </source>
</evidence>
<dbReference type="GO" id="GO:0005198">
    <property type="term" value="F:structural molecule activity"/>
    <property type="evidence" value="ECO:0007669"/>
    <property type="project" value="InterPro"/>
</dbReference>
<dbReference type="PANTHER" id="PTHR42792:SF1">
    <property type="entry name" value="FLAGELLAR HOOK-ASSOCIATED PROTEIN 3"/>
    <property type="match status" value="1"/>
</dbReference>
<dbReference type="GO" id="GO:0071973">
    <property type="term" value="P:bacterial-type flagellum-dependent cell motility"/>
    <property type="evidence" value="ECO:0007669"/>
    <property type="project" value="InterPro"/>
</dbReference>
<organism evidence="6 7">
    <name type="scientific">Garciella nitratireducens DSM 15102</name>
    <dbReference type="NCBI Taxonomy" id="1121911"/>
    <lineage>
        <taxon>Bacteria</taxon>
        <taxon>Bacillati</taxon>
        <taxon>Bacillota</taxon>
        <taxon>Clostridia</taxon>
        <taxon>Eubacteriales</taxon>
        <taxon>Eubacteriaceae</taxon>
        <taxon>Garciella</taxon>
    </lineage>
</organism>
<proteinExistence type="inferred from homology"/>
<dbReference type="PANTHER" id="PTHR42792">
    <property type="entry name" value="FLAGELLIN"/>
    <property type="match status" value="1"/>
</dbReference>
<evidence type="ECO:0000256" key="2">
    <source>
        <dbReference type="ARBA" id="ARBA00005709"/>
    </source>
</evidence>
<name>A0A1T4LF94_9FIRM</name>
<dbReference type="Pfam" id="PF00700">
    <property type="entry name" value="Flagellin_C"/>
    <property type="match status" value="1"/>
</dbReference>
<dbReference type="Pfam" id="PF00669">
    <property type="entry name" value="Flagellin_N"/>
    <property type="match status" value="1"/>
</dbReference>
<evidence type="ECO:0000256" key="1">
    <source>
        <dbReference type="ARBA" id="ARBA00004365"/>
    </source>
</evidence>
<keyword evidence="6" id="KW-0282">Flagellum</keyword>
<keyword evidence="6" id="KW-0969">Cilium</keyword>
<sequence length="304" mass="34072">MRVTNQGMLNNYLNNLNRNLTQMSKYQNQLSSGKEMSRPSDDPFAVTKAMSLTTTIHQNQQYLRNIEDSMGWVDMTDSTLGNLGDVLNRIRELVVQGANGPLSDTDRGAVQDEVEQLVDQIAQIGNSNYDGRYIFGGQATTQPPFKVGQYGLEYNGANEDQNQMLVREISPNVTMEINVPGNWIIQGRNQEIPIDLPTTLNSIVDALETGDTKRLGGELLQQLDKHMDNILSIRSEMGAKYNRLEAAQSKNEYETLNMTKLLSKTEDIDFAEKIMQYMNMQSVYMASLATGAKILQPTLLDFLG</sequence>
<dbReference type="SUPFAM" id="SSF64518">
    <property type="entry name" value="Phase 1 flagellin"/>
    <property type="match status" value="1"/>
</dbReference>
<comment type="subcellular location">
    <subcellularLocation>
        <location evidence="1">Bacterial flagellum</location>
    </subcellularLocation>
</comment>
<protein>
    <submittedName>
        <fullName evidence="6">Flagellar hook-associated protein 3 FlgL</fullName>
    </submittedName>
</protein>